<gene>
    <name evidence="1" type="ORF">BK138_29910</name>
</gene>
<evidence type="ECO:0000313" key="1">
    <source>
        <dbReference type="EMBL" id="OMF49419.1"/>
    </source>
</evidence>
<protein>
    <submittedName>
        <fullName evidence="1">Uncharacterized protein</fullName>
    </submittedName>
</protein>
<dbReference type="EMBL" id="MRTP01000014">
    <property type="protein sequence ID" value="OMF49419.1"/>
    <property type="molecule type" value="Genomic_DNA"/>
</dbReference>
<dbReference type="STRING" id="297318.BK138_29910"/>
<dbReference type="Proteomes" id="UP000187172">
    <property type="component" value="Unassembled WGS sequence"/>
</dbReference>
<keyword evidence="2" id="KW-1185">Reference proteome</keyword>
<comment type="caution">
    <text evidence="1">The sequence shown here is derived from an EMBL/GenBank/DDBJ whole genome shotgun (WGS) entry which is preliminary data.</text>
</comment>
<accession>A0A1R1ECB0</accession>
<proteinExistence type="predicted"/>
<reference evidence="1 2" key="1">
    <citation type="submission" date="2016-11" db="EMBL/GenBank/DDBJ databases">
        <title>Paenibacillus species isolates.</title>
        <authorList>
            <person name="Beno S.M."/>
        </authorList>
    </citation>
    <scope>NUCLEOTIDE SEQUENCE [LARGE SCALE GENOMIC DNA]</scope>
    <source>
        <strain evidence="1 2">FSL R5-0378</strain>
    </source>
</reference>
<dbReference type="AlphaFoldDB" id="A0A1R1ECB0"/>
<organism evidence="1 2">
    <name type="scientific">Paenibacillus rhizosphaerae</name>
    <dbReference type="NCBI Taxonomy" id="297318"/>
    <lineage>
        <taxon>Bacteria</taxon>
        <taxon>Bacillati</taxon>
        <taxon>Bacillota</taxon>
        <taxon>Bacilli</taxon>
        <taxon>Bacillales</taxon>
        <taxon>Paenibacillaceae</taxon>
        <taxon>Paenibacillus</taxon>
    </lineage>
</organism>
<name>A0A1R1ECB0_9BACL</name>
<sequence length="81" mass="9626">MVPRINKDPLQKGQSIRLNERITAKEKELSKISRYRQGIYQDWKDGEITHKDYRQMKEDYERQIEAINRGYRQSARGKGGA</sequence>
<evidence type="ECO:0000313" key="2">
    <source>
        <dbReference type="Proteomes" id="UP000187172"/>
    </source>
</evidence>